<dbReference type="EMBL" id="UYYG01001177">
    <property type="protein sequence ID" value="VDN59175.1"/>
    <property type="molecule type" value="Genomic_DNA"/>
</dbReference>
<reference evidence="1 3" key="2">
    <citation type="submission" date="2018-11" db="EMBL/GenBank/DDBJ databases">
        <authorList>
            <consortium name="Pathogen Informatics"/>
        </authorList>
    </citation>
    <scope>NUCLEOTIDE SEQUENCE [LARGE SCALE GENOMIC DNA]</scope>
</reference>
<evidence type="ECO:0000313" key="3">
    <source>
        <dbReference type="Proteomes" id="UP000274756"/>
    </source>
</evidence>
<dbReference type="Proteomes" id="UP000038040">
    <property type="component" value="Unplaced"/>
</dbReference>
<dbReference type="OrthoDB" id="5866597at2759"/>
<dbReference type="STRING" id="318479.A0A0N4UDE3"/>
<sequence length="419" mass="47838">MQRLSSWLDQLPLRRRGSNRRCDIQGPQKHSLSAAPCVRYSGSTVQNYRSNDNGQKSQTLKRSDILYEATPHYQCDTFNQTNESLSRSFTSSFNSGRKIIRTNPWVHRNPSILPNTTRLHKPPNELFYASMDHCACMKNLDESTCSSGYCSQESSPESSLISPNWQPLFEIGQRPQLEDKAVECYSIDVDEALKSPGSSLNSPNMQSSLEIRQCRQIENKAIDCCSVDLDEALGLDNYKEDSDRYAPIYKYMDDDSAHIYHELESFNRLSIMLDDDRYYSSDSEFVASSSGASPSPRSPSPIYAKPYAYSPIRKGQYGNDYPNVSSSFTYIPCCKTEPQFHAPPPPKVTTFEKDELDFLAELDAQITELQIKSVVVRKMVDEARERHNARNRNAQIFMDQLAELRSMKWAMQNHFELAL</sequence>
<dbReference type="AlphaFoldDB" id="A0A0N4UDE3"/>
<keyword evidence="3" id="KW-1185">Reference proteome</keyword>
<gene>
    <name evidence="1" type="ORF">DME_LOCUS9148</name>
</gene>
<reference evidence="4" key="1">
    <citation type="submission" date="2017-02" db="UniProtKB">
        <authorList>
            <consortium name="WormBaseParasite"/>
        </authorList>
    </citation>
    <scope>IDENTIFICATION</scope>
</reference>
<dbReference type="Proteomes" id="UP000274756">
    <property type="component" value="Unassembled WGS sequence"/>
</dbReference>
<organism evidence="2 4">
    <name type="scientific">Dracunculus medinensis</name>
    <name type="common">Guinea worm</name>
    <dbReference type="NCBI Taxonomy" id="318479"/>
    <lineage>
        <taxon>Eukaryota</taxon>
        <taxon>Metazoa</taxon>
        <taxon>Ecdysozoa</taxon>
        <taxon>Nematoda</taxon>
        <taxon>Chromadorea</taxon>
        <taxon>Rhabditida</taxon>
        <taxon>Spirurina</taxon>
        <taxon>Dracunculoidea</taxon>
        <taxon>Dracunculidae</taxon>
        <taxon>Dracunculus</taxon>
    </lineage>
</organism>
<accession>A0A0N4UDE3</accession>
<protein>
    <submittedName>
        <fullName evidence="4">SCHIP-1 domain-containing protein</fullName>
    </submittedName>
</protein>
<evidence type="ECO:0000313" key="4">
    <source>
        <dbReference type="WBParaSite" id="DME_0000534901-mRNA-1"/>
    </source>
</evidence>
<evidence type="ECO:0000313" key="1">
    <source>
        <dbReference type="EMBL" id="VDN59175.1"/>
    </source>
</evidence>
<evidence type="ECO:0000313" key="2">
    <source>
        <dbReference type="Proteomes" id="UP000038040"/>
    </source>
</evidence>
<dbReference type="WBParaSite" id="DME_0000534901-mRNA-1">
    <property type="protein sequence ID" value="DME_0000534901-mRNA-1"/>
    <property type="gene ID" value="DME_0000534901"/>
</dbReference>
<proteinExistence type="predicted"/>
<name>A0A0N4UDE3_DRAME</name>